<feature type="compositionally biased region" description="Low complexity" evidence="1">
    <location>
        <begin position="1"/>
        <end position="13"/>
    </location>
</feature>
<keyword evidence="4" id="KW-1185">Reference proteome</keyword>
<evidence type="ECO:0000256" key="1">
    <source>
        <dbReference type="SAM" id="MobiDB-lite"/>
    </source>
</evidence>
<feature type="region of interest" description="Disordered" evidence="1">
    <location>
        <begin position="1"/>
        <end position="26"/>
    </location>
</feature>
<comment type="caution">
    <text evidence="3">The sequence shown here is derived from an EMBL/GenBank/DDBJ whole genome shotgun (WGS) entry which is preliminary data.</text>
</comment>
<evidence type="ECO:0000313" key="4">
    <source>
        <dbReference type="Proteomes" id="UP000289738"/>
    </source>
</evidence>
<sequence>MATSKRSTSSWSRRGGRHGGSNGNGLKYAENSKEKLPHCKFFAWIDQLFDINLDYDCLEDVAMDFCETAGHVSHMFAANIAGLEHKVMELQSRVDMLEIHQNVVPEIEWKTRCFNVVFVIIMCVLLVLVMGVGIASL</sequence>
<keyword evidence="2" id="KW-1133">Transmembrane helix</keyword>
<keyword evidence="2" id="KW-0812">Transmembrane</keyword>
<accession>A0A445CV45</accession>
<reference evidence="3 4" key="1">
    <citation type="submission" date="2019-01" db="EMBL/GenBank/DDBJ databases">
        <title>Sequencing of cultivated peanut Arachis hypogaea provides insights into genome evolution and oil improvement.</title>
        <authorList>
            <person name="Chen X."/>
        </authorList>
    </citation>
    <scope>NUCLEOTIDE SEQUENCE [LARGE SCALE GENOMIC DNA]</scope>
    <source>
        <strain evidence="4">cv. Fuhuasheng</strain>
        <tissue evidence="3">Leaves</tissue>
    </source>
</reference>
<dbReference type="EMBL" id="SDMP01000006">
    <property type="protein sequence ID" value="RYR54795.1"/>
    <property type="molecule type" value="Genomic_DNA"/>
</dbReference>
<feature type="transmembrane region" description="Helical" evidence="2">
    <location>
        <begin position="113"/>
        <end position="135"/>
    </location>
</feature>
<dbReference type="Proteomes" id="UP000289738">
    <property type="component" value="Chromosome A06"/>
</dbReference>
<dbReference type="AlphaFoldDB" id="A0A445CV45"/>
<organism evidence="3 4">
    <name type="scientific">Arachis hypogaea</name>
    <name type="common">Peanut</name>
    <dbReference type="NCBI Taxonomy" id="3818"/>
    <lineage>
        <taxon>Eukaryota</taxon>
        <taxon>Viridiplantae</taxon>
        <taxon>Streptophyta</taxon>
        <taxon>Embryophyta</taxon>
        <taxon>Tracheophyta</taxon>
        <taxon>Spermatophyta</taxon>
        <taxon>Magnoliopsida</taxon>
        <taxon>eudicotyledons</taxon>
        <taxon>Gunneridae</taxon>
        <taxon>Pentapetalae</taxon>
        <taxon>rosids</taxon>
        <taxon>fabids</taxon>
        <taxon>Fabales</taxon>
        <taxon>Fabaceae</taxon>
        <taxon>Papilionoideae</taxon>
        <taxon>50 kb inversion clade</taxon>
        <taxon>dalbergioids sensu lato</taxon>
        <taxon>Dalbergieae</taxon>
        <taxon>Pterocarpus clade</taxon>
        <taxon>Arachis</taxon>
    </lineage>
</organism>
<protein>
    <submittedName>
        <fullName evidence="3">Uncharacterized protein</fullName>
    </submittedName>
</protein>
<evidence type="ECO:0000256" key="2">
    <source>
        <dbReference type="SAM" id="Phobius"/>
    </source>
</evidence>
<gene>
    <name evidence="3" type="ORF">Ahy_A06g030069</name>
</gene>
<evidence type="ECO:0000313" key="3">
    <source>
        <dbReference type="EMBL" id="RYR54795.1"/>
    </source>
</evidence>
<name>A0A445CV45_ARAHY</name>
<proteinExistence type="predicted"/>
<keyword evidence="2" id="KW-0472">Membrane</keyword>